<evidence type="ECO:0000256" key="1">
    <source>
        <dbReference type="SAM" id="Phobius"/>
    </source>
</evidence>
<feature type="transmembrane region" description="Helical" evidence="1">
    <location>
        <begin position="127"/>
        <end position="144"/>
    </location>
</feature>
<dbReference type="RefSeq" id="WP_377175431.1">
    <property type="nucleotide sequence ID" value="NZ_JBHTMY010000001.1"/>
</dbReference>
<protein>
    <submittedName>
        <fullName evidence="2">GTP-binding protein</fullName>
    </submittedName>
</protein>
<reference evidence="3" key="1">
    <citation type="journal article" date="2019" name="Int. J. Syst. Evol. Microbiol.">
        <title>The Global Catalogue of Microorganisms (GCM) 10K type strain sequencing project: providing services to taxonomists for standard genome sequencing and annotation.</title>
        <authorList>
            <consortium name="The Broad Institute Genomics Platform"/>
            <consortium name="The Broad Institute Genome Sequencing Center for Infectious Disease"/>
            <person name="Wu L."/>
            <person name="Ma J."/>
        </authorList>
    </citation>
    <scope>NUCLEOTIDE SEQUENCE [LARGE SCALE GENOMIC DNA]</scope>
    <source>
        <strain evidence="3">CCUG 61485</strain>
    </source>
</reference>
<keyword evidence="3" id="KW-1185">Reference proteome</keyword>
<evidence type="ECO:0000313" key="2">
    <source>
        <dbReference type="EMBL" id="MFD1314123.1"/>
    </source>
</evidence>
<gene>
    <name evidence="2" type="ORF">ACFQ39_00720</name>
</gene>
<feature type="transmembrane region" description="Helical" evidence="1">
    <location>
        <begin position="93"/>
        <end position="115"/>
    </location>
</feature>
<proteinExistence type="predicted"/>
<keyword evidence="1" id="KW-0472">Membrane</keyword>
<sequence length="170" mass="19981">MNEPIHQENLNRVLLKPRFKIPVQDQPDNLSGKFKEVLKNDYPSYRGKVVGHHIVVDVPEKEETFWSPQLHAEIITEEEGVFVKGILGPKPKVWTFFMFLHFAVAVAFFVFFVIFYTNWSLGNDYTFAMWMCIVLPIIWVLLYFSGQLGKKFGYTQMQNLHDLMIEIIHK</sequence>
<keyword evidence="1" id="KW-0812">Transmembrane</keyword>
<keyword evidence="1" id="KW-1133">Transmembrane helix</keyword>
<comment type="caution">
    <text evidence="2">The sequence shown here is derived from an EMBL/GenBank/DDBJ whole genome shotgun (WGS) entry which is preliminary data.</text>
</comment>
<dbReference type="Proteomes" id="UP001597201">
    <property type="component" value="Unassembled WGS sequence"/>
</dbReference>
<dbReference type="EMBL" id="JBHTMY010000001">
    <property type="protein sequence ID" value="MFD1314123.1"/>
    <property type="molecule type" value="Genomic_DNA"/>
</dbReference>
<accession>A0ABW3XX26</accession>
<evidence type="ECO:0000313" key="3">
    <source>
        <dbReference type="Proteomes" id="UP001597201"/>
    </source>
</evidence>
<name>A0ABW3XX26_9FLAO</name>
<organism evidence="2 3">
    <name type="scientific">Namhaeicola litoreus</name>
    <dbReference type="NCBI Taxonomy" id="1052145"/>
    <lineage>
        <taxon>Bacteria</taxon>
        <taxon>Pseudomonadati</taxon>
        <taxon>Bacteroidota</taxon>
        <taxon>Flavobacteriia</taxon>
        <taxon>Flavobacteriales</taxon>
        <taxon>Flavobacteriaceae</taxon>
        <taxon>Namhaeicola</taxon>
    </lineage>
</organism>